<evidence type="ECO:0000313" key="1">
    <source>
        <dbReference type="EMBL" id="KAJ1727530.1"/>
    </source>
</evidence>
<accession>A0A9W7YAM7</accession>
<dbReference type="OrthoDB" id="4251012at2759"/>
<keyword evidence="2" id="KW-1185">Reference proteome</keyword>
<protein>
    <submittedName>
        <fullName evidence="1">Uncharacterized protein</fullName>
    </submittedName>
</protein>
<organism evidence="1 2">
    <name type="scientific">Coemansia biformis</name>
    <dbReference type="NCBI Taxonomy" id="1286918"/>
    <lineage>
        <taxon>Eukaryota</taxon>
        <taxon>Fungi</taxon>
        <taxon>Fungi incertae sedis</taxon>
        <taxon>Zoopagomycota</taxon>
        <taxon>Kickxellomycotina</taxon>
        <taxon>Kickxellomycetes</taxon>
        <taxon>Kickxellales</taxon>
        <taxon>Kickxellaceae</taxon>
        <taxon>Coemansia</taxon>
    </lineage>
</organism>
<dbReference type="GO" id="GO:0016746">
    <property type="term" value="F:acyltransferase activity"/>
    <property type="evidence" value="ECO:0007669"/>
    <property type="project" value="InterPro"/>
</dbReference>
<dbReference type="Proteomes" id="UP001143981">
    <property type="component" value="Unassembled WGS sequence"/>
</dbReference>
<feature type="non-terminal residue" evidence="1">
    <location>
        <position position="1"/>
    </location>
</feature>
<name>A0A9W7YAM7_9FUNG</name>
<dbReference type="InterPro" id="IPR016039">
    <property type="entry name" value="Thiolase-like"/>
</dbReference>
<evidence type="ECO:0000313" key="2">
    <source>
        <dbReference type="Proteomes" id="UP001143981"/>
    </source>
</evidence>
<dbReference type="AlphaFoldDB" id="A0A9W7YAM7"/>
<comment type="caution">
    <text evidence="1">The sequence shown here is derived from an EMBL/GenBank/DDBJ whole genome shotgun (WGS) entry which is preliminary data.</text>
</comment>
<proteinExistence type="predicted"/>
<gene>
    <name evidence="1" type="ORF">LPJ61_004520</name>
</gene>
<sequence length="105" mass="11743">TIQTAGIKAALLKSFGFGQVGGELLVVHPDYLLATLGRAQLKEYNAKLERRDAAVLRYWQDVLVGNHPFVQIKSSPPFTPGQEQRVYLDPSARTHCDPTTNEFKF</sequence>
<reference evidence="1" key="1">
    <citation type="submission" date="2022-07" db="EMBL/GenBank/DDBJ databases">
        <title>Phylogenomic reconstructions and comparative analyses of Kickxellomycotina fungi.</title>
        <authorList>
            <person name="Reynolds N.K."/>
            <person name="Stajich J.E."/>
            <person name="Barry K."/>
            <person name="Grigoriev I.V."/>
            <person name="Crous P."/>
            <person name="Smith M.E."/>
        </authorList>
    </citation>
    <scope>NUCLEOTIDE SEQUENCE</scope>
    <source>
        <strain evidence="1">BCRC 34381</strain>
    </source>
</reference>
<dbReference type="Gene3D" id="3.40.47.10">
    <property type="match status" value="1"/>
</dbReference>
<dbReference type="EMBL" id="JANBOI010001068">
    <property type="protein sequence ID" value="KAJ1727530.1"/>
    <property type="molecule type" value="Genomic_DNA"/>
</dbReference>